<protein>
    <submittedName>
        <fullName evidence="3">F0F1 ATP synthase subunit C</fullName>
    </submittedName>
</protein>
<reference evidence="3" key="1">
    <citation type="submission" date="2020-12" db="UniProtKB">
        <authorList>
            <consortium name="WormBaseParasite"/>
        </authorList>
    </citation>
    <scope>IDENTIFICATION</scope>
    <source>
        <strain evidence="3">MHco3</strain>
    </source>
</reference>
<dbReference type="AlphaFoldDB" id="A0A7I4Y8E3"/>
<evidence type="ECO:0000313" key="3">
    <source>
        <dbReference type="WBParaSite" id="HCON_00065780-00001"/>
    </source>
</evidence>
<dbReference type="WBParaSite" id="HCON_00065780-00001">
    <property type="protein sequence ID" value="HCON_00065780-00001"/>
    <property type="gene ID" value="HCON_00065780"/>
</dbReference>
<name>A0A7I4Y8E3_HAECO</name>
<keyword evidence="1" id="KW-0472">Membrane</keyword>
<keyword evidence="1" id="KW-0812">Transmembrane</keyword>
<sequence length="52" mass="5569">NMMFPGAVASSELQQAAAEKVKRDIGTFVIFGFLIEAVAFGASYLNIEGFLV</sequence>
<keyword evidence="2" id="KW-1185">Reference proteome</keyword>
<keyword evidence="1" id="KW-1133">Transmembrane helix</keyword>
<organism evidence="2 3">
    <name type="scientific">Haemonchus contortus</name>
    <name type="common">Barber pole worm</name>
    <dbReference type="NCBI Taxonomy" id="6289"/>
    <lineage>
        <taxon>Eukaryota</taxon>
        <taxon>Metazoa</taxon>
        <taxon>Ecdysozoa</taxon>
        <taxon>Nematoda</taxon>
        <taxon>Chromadorea</taxon>
        <taxon>Rhabditida</taxon>
        <taxon>Rhabditina</taxon>
        <taxon>Rhabditomorpha</taxon>
        <taxon>Strongyloidea</taxon>
        <taxon>Trichostrongylidae</taxon>
        <taxon>Haemonchus</taxon>
    </lineage>
</organism>
<dbReference type="Proteomes" id="UP000025227">
    <property type="component" value="Unplaced"/>
</dbReference>
<feature type="transmembrane region" description="Helical" evidence="1">
    <location>
        <begin position="28"/>
        <end position="47"/>
    </location>
</feature>
<dbReference type="OrthoDB" id="5776014at2759"/>
<evidence type="ECO:0000313" key="2">
    <source>
        <dbReference type="Proteomes" id="UP000025227"/>
    </source>
</evidence>
<evidence type="ECO:0000256" key="1">
    <source>
        <dbReference type="SAM" id="Phobius"/>
    </source>
</evidence>
<proteinExistence type="predicted"/>
<accession>A0A7I4Y8E3</accession>